<dbReference type="InterPro" id="IPR002104">
    <property type="entry name" value="Integrase_catalytic"/>
</dbReference>
<protein>
    <recommendedName>
        <fullName evidence="2">Tyr recombinase domain-containing protein</fullName>
    </recommendedName>
</protein>
<reference evidence="5" key="3">
    <citation type="submission" date="2015-08" db="EMBL/GenBank/DDBJ databases">
        <title>Draft Genome Sequence of a Heterotrophic Facultative Anaerobic Bacterium Ardenticatena maritima Strain 110S.</title>
        <authorList>
            <person name="Kawaichi S."/>
            <person name="Yoshida T."/>
            <person name="Sako Y."/>
            <person name="Nakamura R."/>
        </authorList>
    </citation>
    <scope>NUCLEOTIDE SEQUENCE [LARGE SCALE GENOMIC DNA]</scope>
    <source>
        <strain evidence="5">110S</strain>
    </source>
</reference>
<reference evidence="4 6" key="2">
    <citation type="submission" date="2015-07" db="EMBL/GenBank/DDBJ databases">
        <title>Whole genome sequence of Ardenticatena maritima DSM 23922.</title>
        <authorList>
            <person name="Hemp J."/>
            <person name="Ward L.M."/>
            <person name="Pace L.A."/>
            <person name="Fischer W.W."/>
        </authorList>
    </citation>
    <scope>NUCLEOTIDE SEQUENCE [LARGE SCALE GENOMIC DNA]</scope>
    <source>
        <strain evidence="4 6">110S</strain>
    </source>
</reference>
<dbReference type="STRING" id="872965.SE16_01775"/>
<sequence length="219" mass="24284">MSLPALTPDDVARLYAACDTGTWEGERDALIVTLAFNTGLRPADMARLHVRDISADGRWLMLHRGLRHHAIVPLNQRAARALHAWIERNNLKASDPLFIRAPNTRKRLRAREIANLMAQISARAGVPFDAENARATLARVLFNLSEDAAVIRSVLPPEEQEAATLPLEHLPPFSLVLSRSEMLFASLGMLPLPTAFMPPENDPVLERSRALLERAGEVL</sequence>
<dbReference type="EMBL" id="LGKN01000003">
    <property type="protein sequence ID" value="KPL89242.1"/>
    <property type="molecule type" value="Genomic_DNA"/>
</dbReference>
<gene>
    <name evidence="3" type="ORF">ARMA_3121</name>
    <name evidence="4" type="ORF">SE16_01775</name>
</gene>
<dbReference type="GO" id="GO:0003677">
    <property type="term" value="F:DNA binding"/>
    <property type="evidence" value="ECO:0007669"/>
    <property type="project" value="InterPro"/>
</dbReference>
<dbReference type="Proteomes" id="UP000037784">
    <property type="component" value="Unassembled WGS sequence"/>
</dbReference>
<keyword evidence="1" id="KW-0233">DNA recombination</keyword>
<dbReference type="GO" id="GO:0006310">
    <property type="term" value="P:DNA recombination"/>
    <property type="evidence" value="ECO:0007669"/>
    <property type="project" value="UniProtKB-KW"/>
</dbReference>
<organism evidence="3 5">
    <name type="scientific">Ardenticatena maritima</name>
    <dbReference type="NCBI Taxonomy" id="872965"/>
    <lineage>
        <taxon>Bacteria</taxon>
        <taxon>Bacillati</taxon>
        <taxon>Chloroflexota</taxon>
        <taxon>Ardenticatenia</taxon>
        <taxon>Ardenticatenales</taxon>
        <taxon>Ardenticatenaceae</taxon>
        <taxon>Ardenticatena</taxon>
    </lineage>
</organism>
<dbReference type="OrthoDB" id="9801717at2"/>
<evidence type="ECO:0000259" key="2">
    <source>
        <dbReference type="PROSITE" id="PS51898"/>
    </source>
</evidence>
<dbReference type="InterPro" id="IPR011010">
    <property type="entry name" value="DNA_brk_join_enz"/>
</dbReference>
<evidence type="ECO:0000313" key="3">
    <source>
        <dbReference type="EMBL" id="GAP64698.1"/>
    </source>
</evidence>
<reference evidence="3 5" key="1">
    <citation type="journal article" date="2015" name="Genome Announc.">
        <title>Draft Genome Sequence of a Heterotrophic Facultative Anaerobic Thermophilic Bacterium, Ardenticatena maritima Strain 110ST.</title>
        <authorList>
            <person name="Kawaichi S."/>
            <person name="Yoshida T."/>
            <person name="Sako Y."/>
            <person name="Nakamura R."/>
        </authorList>
    </citation>
    <scope>NUCLEOTIDE SEQUENCE [LARGE SCALE GENOMIC DNA]</scope>
    <source>
        <strain evidence="3 5">110S</strain>
    </source>
</reference>
<keyword evidence="5" id="KW-1185">Reference proteome</keyword>
<dbReference type="GO" id="GO:0015074">
    <property type="term" value="P:DNA integration"/>
    <property type="evidence" value="ECO:0007669"/>
    <property type="project" value="InterPro"/>
</dbReference>
<dbReference type="PROSITE" id="PS51898">
    <property type="entry name" value="TYR_RECOMBINASE"/>
    <property type="match status" value="1"/>
</dbReference>
<dbReference type="Gene3D" id="1.10.443.10">
    <property type="entry name" value="Intergrase catalytic core"/>
    <property type="match status" value="1"/>
</dbReference>
<evidence type="ECO:0000313" key="6">
    <source>
        <dbReference type="Proteomes" id="UP000050502"/>
    </source>
</evidence>
<dbReference type="Proteomes" id="UP000050502">
    <property type="component" value="Unassembled WGS sequence"/>
</dbReference>
<accession>A0A0M9UE37</accession>
<dbReference type="InParanoid" id="A0A0M9UE37"/>
<feature type="domain" description="Tyr recombinase" evidence="2">
    <location>
        <begin position="1"/>
        <end position="188"/>
    </location>
</feature>
<evidence type="ECO:0000313" key="4">
    <source>
        <dbReference type="EMBL" id="KPL89242.1"/>
    </source>
</evidence>
<proteinExistence type="predicted"/>
<dbReference type="SUPFAM" id="SSF56349">
    <property type="entry name" value="DNA breaking-rejoining enzymes"/>
    <property type="match status" value="1"/>
</dbReference>
<dbReference type="RefSeq" id="WP_054494439.1">
    <property type="nucleotide sequence ID" value="NZ_BBZA01000308.1"/>
</dbReference>
<comment type="caution">
    <text evidence="3">The sequence shown here is derived from an EMBL/GenBank/DDBJ whole genome shotgun (WGS) entry which is preliminary data.</text>
</comment>
<dbReference type="InterPro" id="IPR013762">
    <property type="entry name" value="Integrase-like_cat_sf"/>
</dbReference>
<dbReference type="Pfam" id="PF00589">
    <property type="entry name" value="Phage_integrase"/>
    <property type="match status" value="1"/>
</dbReference>
<name>A0A0M9UE37_9CHLR</name>
<dbReference type="AlphaFoldDB" id="A0A0M9UE37"/>
<dbReference type="EMBL" id="BBZA01000308">
    <property type="protein sequence ID" value="GAP64698.1"/>
    <property type="molecule type" value="Genomic_DNA"/>
</dbReference>
<evidence type="ECO:0000256" key="1">
    <source>
        <dbReference type="ARBA" id="ARBA00023172"/>
    </source>
</evidence>
<evidence type="ECO:0000313" key="5">
    <source>
        <dbReference type="Proteomes" id="UP000037784"/>
    </source>
</evidence>